<dbReference type="SUPFAM" id="SSF100950">
    <property type="entry name" value="NagB/RpiA/CoA transferase-like"/>
    <property type="match status" value="1"/>
</dbReference>
<proteinExistence type="predicted"/>
<keyword evidence="1" id="KW-0378">Hydrolase</keyword>
<dbReference type="AlphaFoldDB" id="A0A1V6CB61"/>
<dbReference type="GO" id="GO:0004342">
    <property type="term" value="F:glucosamine-6-phosphate deaminase activity"/>
    <property type="evidence" value="ECO:0007669"/>
    <property type="project" value="UniProtKB-EC"/>
</dbReference>
<dbReference type="PROSITE" id="PS01161">
    <property type="entry name" value="GLC_GALNAC_ISOMERASE"/>
    <property type="match status" value="1"/>
</dbReference>
<dbReference type="GO" id="GO:0006044">
    <property type="term" value="P:N-acetylglucosamine metabolic process"/>
    <property type="evidence" value="ECO:0007669"/>
    <property type="project" value="InterPro"/>
</dbReference>
<dbReference type="EC" id="3.5.99.6" evidence="1"/>
<gene>
    <name evidence="1" type="primary">nagB_2</name>
    <name evidence="1" type="ORF">BWX89_00638</name>
</gene>
<dbReference type="Proteomes" id="UP000485562">
    <property type="component" value="Unassembled WGS sequence"/>
</dbReference>
<accession>A0A1V6CB61</accession>
<evidence type="ECO:0000313" key="1">
    <source>
        <dbReference type="EMBL" id="OQB74128.1"/>
    </source>
</evidence>
<reference evidence="1" key="1">
    <citation type="submission" date="2017-02" db="EMBL/GenBank/DDBJ databases">
        <title>Delving into the versatile metabolic prowess of the omnipresent phylum Bacteroidetes.</title>
        <authorList>
            <person name="Nobu M.K."/>
            <person name="Mei R."/>
            <person name="Narihiro T."/>
            <person name="Kuroda K."/>
            <person name="Liu W.-T."/>
        </authorList>
    </citation>
    <scope>NUCLEOTIDE SEQUENCE</scope>
    <source>
        <strain evidence="1">ADurb.Bin131</strain>
    </source>
</reference>
<comment type="caution">
    <text evidence="1">The sequence shown here is derived from an EMBL/GenBank/DDBJ whole genome shotgun (WGS) entry which is preliminary data.</text>
</comment>
<protein>
    <submittedName>
        <fullName evidence="1">Glucosamine-6-phosphate deaminase 1</fullName>
        <ecNumber evidence="1">3.5.99.6</ecNumber>
    </submittedName>
</protein>
<dbReference type="InterPro" id="IPR018321">
    <property type="entry name" value="Glucosamine6P_isomerase_CS"/>
</dbReference>
<organism evidence="1">
    <name type="scientific">candidate division TA06 bacterium ADurb.Bin131</name>
    <dbReference type="NCBI Taxonomy" id="1852827"/>
    <lineage>
        <taxon>Bacteria</taxon>
        <taxon>Bacteria division TA06</taxon>
    </lineage>
</organism>
<name>A0A1V6CB61_UNCT6</name>
<dbReference type="EMBL" id="MWDQ01000051">
    <property type="protein sequence ID" value="OQB74128.1"/>
    <property type="molecule type" value="Genomic_DNA"/>
</dbReference>
<dbReference type="SUPFAM" id="SSF102588">
    <property type="entry name" value="LmbE-like"/>
    <property type="match status" value="1"/>
</dbReference>
<dbReference type="PANTHER" id="PTHR42892:SF1">
    <property type="entry name" value="GLUCOSAMINE-6-PHOSPHATE ISOMERASE"/>
    <property type="match status" value="1"/>
</dbReference>
<dbReference type="InterPro" id="IPR037171">
    <property type="entry name" value="NagB/RpiA_transferase-like"/>
</dbReference>
<sequence>MRTYDYSSDVELIAIKQSGFKAKYAPQEKIRVLEVSDFPSLGKITAIRFIEWCQKNPGGTISLPTGKTPEHFIYWTSLILKKWEDRNIKKLLEQYNLDFSNKPDMMTFVFVQIDEFFPVNPEHENSFINYIKKFYIKKFGLDEKKAMLMNTWISPRNPDVNLGEIFPDGKVDLSLRYRQPVNRQEQRQQETILDMDQYAMEYEQKIREIGGIGFFLGGIGPDGHIGFNIRGSDHFSTTRLTPINYETAAAAASDLGGIEISRGKIVMTVGIETITLNPTSSIIINAAGESKASVVRDAVMNPPSIIYPATALSKLVGSCFFVTTGAARLLTEREIKQLKENKSIPPMDINRIVIDIAVKLNRRLNSLTVSDLLSDGKGSVLVEKGLDIKQTILSLESTLKEKIEKGTKNIGDTKFLHTGPHHDDIMLGYMPYIIHLVRNPSNSHYFATLTSGFTSVTNAYVVMQLKKLEEFLKTGQYRELSDKGYFNPDNTIATIRDIYHYLDGVAANSVEIQNEASSRRLLRNIISIIKDQDISSIKRKISWFFNYFETSYPGKKDVPDVQMLKGMIREWEEELLWAHLGFNYDHIFHMRLPFYTGDIFTRKPQLQEDIKPVFSLIEKISPDVITVAMDPEASGPDTHYKVLQAIAAALKLYLEKHPEKKVRVWGYRNIWYRFHPSEADIIVPVSMNSFAIIKSAFNICFGSQRSASFPSYEYDGPFCDLAQKIMADQYAMLKICLGREFFYSNPVPRIRATRGLTFLRDMDPEEFFAEARHLKELTETEDTIGRQE</sequence>
<dbReference type="Gene3D" id="3.40.50.10320">
    <property type="entry name" value="LmbE-like"/>
    <property type="match status" value="1"/>
</dbReference>
<dbReference type="InterPro" id="IPR024078">
    <property type="entry name" value="LmbE-like_dom_sf"/>
</dbReference>
<dbReference type="InterPro" id="IPR052960">
    <property type="entry name" value="GlcN6P_deaminase-like"/>
</dbReference>
<dbReference type="Gene3D" id="3.40.50.1360">
    <property type="match status" value="1"/>
</dbReference>
<dbReference type="PANTHER" id="PTHR42892">
    <property type="entry name" value="GLUCOSAMINE-6-PHOSPHATE DEAMINASE-LIKE PROTEIN BT_0258-RELATED"/>
    <property type="match status" value="1"/>
</dbReference>